<feature type="transmembrane region" description="Helical" evidence="5">
    <location>
        <begin position="7"/>
        <end position="29"/>
    </location>
</feature>
<comment type="subcellular location">
    <subcellularLocation>
        <location evidence="1">Membrane</location>
        <topology evidence="1">Multi-pass membrane protein</topology>
    </subcellularLocation>
</comment>
<dbReference type="InterPro" id="IPR052561">
    <property type="entry name" value="ComplexI_Subunit1"/>
</dbReference>
<sequence>MQALAKLAQVLILPGALYLIIASLFITWLDRKLVARGEGRVGPPWFQPVADLLKLLAKEDISLVGTDTRMSALLPMVSMASTMAAGLCIPVGNSVIYPFEGDLIVVLFLLGIPTLAYFLAGWVTPSVYGVMGGTRSLLQYFSYEVPLLMSLAAPAVYSQSWSVTGLMDAQRGYRWHAFALPVGFAVAMVGLIGKLKRAPFDIPHAKSELGAGPLTEYSGRKLALWKLTVSLQTLVGINLLVAAYLGGADRIWAHWGFAIYAVKVV</sequence>
<feature type="transmembrane region" description="Helical" evidence="5">
    <location>
        <begin position="103"/>
        <end position="123"/>
    </location>
</feature>
<dbReference type="PANTHER" id="PTHR43359">
    <property type="entry name" value="FORMATE HYDROGENLYASE SUBUNIT 4"/>
    <property type="match status" value="1"/>
</dbReference>
<accession>X0UP96</accession>
<keyword evidence="4 5" id="KW-0472">Membrane</keyword>
<comment type="caution">
    <text evidence="6">The sequence shown here is derived from an EMBL/GenBank/DDBJ whole genome shotgun (WGS) entry which is preliminary data.</text>
</comment>
<organism evidence="6">
    <name type="scientific">marine sediment metagenome</name>
    <dbReference type="NCBI Taxonomy" id="412755"/>
    <lineage>
        <taxon>unclassified sequences</taxon>
        <taxon>metagenomes</taxon>
        <taxon>ecological metagenomes</taxon>
    </lineage>
</organism>
<feature type="non-terminal residue" evidence="6">
    <location>
        <position position="265"/>
    </location>
</feature>
<name>X0UP96_9ZZZZ</name>
<dbReference type="GO" id="GO:0005886">
    <property type="term" value="C:plasma membrane"/>
    <property type="evidence" value="ECO:0007669"/>
    <property type="project" value="TreeGrafter"/>
</dbReference>
<dbReference type="Pfam" id="PF00146">
    <property type="entry name" value="NADHdh"/>
    <property type="match status" value="1"/>
</dbReference>
<evidence type="ECO:0008006" key="7">
    <source>
        <dbReference type="Google" id="ProtNLM"/>
    </source>
</evidence>
<protein>
    <recommendedName>
        <fullName evidence="7">NADH-quinone oxidoreductase subunit H</fullName>
    </recommendedName>
</protein>
<gene>
    <name evidence="6" type="ORF">S01H1_33002</name>
</gene>
<dbReference type="EMBL" id="BARS01020468">
    <property type="protein sequence ID" value="GAG07639.1"/>
    <property type="molecule type" value="Genomic_DNA"/>
</dbReference>
<dbReference type="InterPro" id="IPR001694">
    <property type="entry name" value="NADH_UbQ_OxRdtase_su1/FPO"/>
</dbReference>
<keyword evidence="2 5" id="KW-0812">Transmembrane</keyword>
<reference evidence="6" key="1">
    <citation type="journal article" date="2014" name="Front. Microbiol.">
        <title>High frequency of phylogenetically diverse reductive dehalogenase-homologous genes in deep subseafloor sedimentary metagenomes.</title>
        <authorList>
            <person name="Kawai M."/>
            <person name="Futagami T."/>
            <person name="Toyoda A."/>
            <person name="Takaki Y."/>
            <person name="Nishi S."/>
            <person name="Hori S."/>
            <person name="Arai W."/>
            <person name="Tsubouchi T."/>
            <person name="Morono Y."/>
            <person name="Uchiyama I."/>
            <person name="Ito T."/>
            <person name="Fujiyama A."/>
            <person name="Inagaki F."/>
            <person name="Takami H."/>
        </authorList>
    </citation>
    <scope>NUCLEOTIDE SEQUENCE</scope>
    <source>
        <strain evidence="6">Expedition CK06-06</strain>
    </source>
</reference>
<evidence type="ECO:0000256" key="5">
    <source>
        <dbReference type="SAM" id="Phobius"/>
    </source>
</evidence>
<feature type="transmembrane region" description="Helical" evidence="5">
    <location>
        <begin position="223"/>
        <end position="245"/>
    </location>
</feature>
<feature type="transmembrane region" description="Helical" evidence="5">
    <location>
        <begin position="143"/>
        <end position="163"/>
    </location>
</feature>
<evidence type="ECO:0000256" key="3">
    <source>
        <dbReference type="ARBA" id="ARBA00022989"/>
    </source>
</evidence>
<dbReference type="AlphaFoldDB" id="X0UP96"/>
<feature type="transmembrane region" description="Helical" evidence="5">
    <location>
        <begin position="72"/>
        <end position="91"/>
    </location>
</feature>
<keyword evidence="3 5" id="KW-1133">Transmembrane helix</keyword>
<dbReference type="PANTHER" id="PTHR43359:SF1">
    <property type="entry name" value="FORMATE HYDROGENLYASE SUBUNIT 4-RELATED"/>
    <property type="match status" value="1"/>
</dbReference>
<proteinExistence type="predicted"/>
<feature type="transmembrane region" description="Helical" evidence="5">
    <location>
        <begin position="175"/>
        <end position="193"/>
    </location>
</feature>
<evidence type="ECO:0000256" key="1">
    <source>
        <dbReference type="ARBA" id="ARBA00004141"/>
    </source>
</evidence>
<evidence type="ECO:0000313" key="6">
    <source>
        <dbReference type="EMBL" id="GAG07639.1"/>
    </source>
</evidence>
<evidence type="ECO:0000256" key="4">
    <source>
        <dbReference type="ARBA" id="ARBA00023136"/>
    </source>
</evidence>
<evidence type="ECO:0000256" key="2">
    <source>
        <dbReference type="ARBA" id="ARBA00022692"/>
    </source>
</evidence>